<reference evidence="2 3" key="1">
    <citation type="submission" date="2018-08" db="EMBL/GenBank/DDBJ databases">
        <title>Genomic Encyclopedia of Archaeal and Bacterial Type Strains, Phase II (KMG-II): from individual species to whole genera.</title>
        <authorList>
            <person name="Goeker M."/>
        </authorList>
    </citation>
    <scope>NUCLEOTIDE SEQUENCE [LARGE SCALE GENOMIC DNA]</scope>
    <source>
        <strain evidence="2 3">DSM 15986</strain>
    </source>
</reference>
<sequence length="171" mass="19991">MKTLKTLIACLFLISFLGCDTNEFAPSNMNVDRYVKLLKASKYDYSELPNFTYKDIPALLAYRNESQLIKDFPINMISSYMLSECTLGMYVLWTIESIRARAVASEYLIGTFPSQNPVVENKADFGWIEQSDQVRASIAQSYFDWWENNKNKDFDEFKDIDPLKVTEFRWH</sequence>
<keyword evidence="1" id="KW-0732">Signal</keyword>
<dbReference type="OrthoDB" id="680836at2"/>
<evidence type="ECO:0000313" key="2">
    <source>
        <dbReference type="EMBL" id="REG88723.1"/>
    </source>
</evidence>
<dbReference type="RefSeq" id="WP_086540932.1">
    <property type="nucleotide sequence ID" value="NZ_MSSW01000015.1"/>
</dbReference>
<organism evidence="2 3">
    <name type="scientific">Algoriphagus antarcticus</name>
    <dbReference type="NCBI Taxonomy" id="238540"/>
    <lineage>
        <taxon>Bacteria</taxon>
        <taxon>Pseudomonadati</taxon>
        <taxon>Bacteroidota</taxon>
        <taxon>Cytophagia</taxon>
        <taxon>Cytophagales</taxon>
        <taxon>Cyclobacteriaceae</taxon>
        <taxon>Algoriphagus</taxon>
    </lineage>
</organism>
<feature type="chain" id="PRO_5017764741" evidence="1">
    <location>
        <begin position="26"/>
        <end position="171"/>
    </location>
</feature>
<accession>A0A3E0DXK6</accession>
<comment type="caution">
    <text evidence="2">The sequence shown here is derived from an EMBL/GenBank/DDBJ whole genome shotgun (WGS) entry which is preliminary data.</text>
</comment>
<keyword evidence="3" id="KW-1185">Reference proteome</keyword>
<proteinExistence type="predicted"/>
<feature type="signal peptide" evidence="1">
    <location>
        <begin position="1"/>
        <end position="25"/>
    </location>
</feature>
<evidence type="ECO:0000313" key="3">
    <source>
        <dbReference type="Proteomes" id="UP000256405"/>
    </source>
</evidence>
<dbReference type="InterPro" id="IPR032546">
    <property type="entry name" value="DUF4943"/>
</dbReference>
<dbReference type="Pfam" id="PF16301">
    <property type="entry name" value="DUF4943"/>
    <property type="match status" value="1"/>
</dbReference>
<gene>
    <name evidence="2" type="ORF">C8N25_108158</name>
</gene>
<name>A0A3E0DXK6_9BACT</name>
<dbReference type="Proteomes" id="UP000256405">
    <property type="component" value="Unassembled WGS sequence"/>
</dbReference>
<dbReference type="PROSITE" id="PS51257">
    <property type="entry name" value="PROKAR_LIPOPROTEIN"/>
    <property type="match status" value="1"/>
</dbReference>
<dbReference type="AlphaFoldDB" id="A0A3E0DXK6"/>
<dbReference type="EMBL" id="QUNF01000008">
    <property type="protein sequence ID" value="REG88723.1"/>
    <property type="molecule type" value="Genomic_DNA"/>
</dbReference>
<evidence type="ECO:0000256" key="1">
    <source>
        <dbReference type="SAM" id="SignalP"/>
    </source>
</evidence>
<protein>
    <submittedName>
        <fullName evidence="2">Uncharacterized protein DUF4943</fullName>
    </submittedName>
</protein>